<name>A0A5J6MSS2_9PROT</name>
<gene>
    <name evidence="1" type="ORF">FRZ61_02960</name>
</gene>
<accession>A0A5J6MSS2</accession>
<protein>
    <submittedName>
        <fullName evidence="1">Uncharacterized protein</fullName>
    </submittedName>
</protein>
<dbReference type="AlphaFoldDB" id="A0A5J6MSS2"/>
<proteinExistence type="predicted"/>
<dbReference type="Proteomes" id="UP000325797">
    <property type="component" value="Chromosome"/>
</dbReference>
<reference evidence="1 2" key="1">
    <citation type="submission" date="2019-08" db="EMBL/GenBank/DDBJ databases">
        <title>Hyperibacter terrae gen. nov., sp. nov. and Hyperibacter viscosus sp. nov., two new members in the family Rhodospirillaceae isolated from the rhizosphere of Hypericum perforatum.</title>
        <authorList>
            <person name="Noviana Z."/>
        </authorList>
    </citation>
    <scope>NUCLEOTIDE SEQUENCE [LARGE SCALE GENOMIC DNA]</scope>
    <source>
        <strain evidence="1 2">R5959</strain>
    </source>
</reference>
<evidence type="ECO:0000313" key="2">
    <source>
        <dbReference type="Proteomes" id="UP000325797"/>
    </source>
</evidence>
<keyword evidence="2" id="KW-1185">Reference proteome</keyword>
<evidence type="ECO:0000313" key="1">
    <source>
        <dbReference type="EMBL" id="QEX20379.1"/>
    </source>
</evidence>
<organism evidence="1 2">
    <name type="scientific">Hypericibacter adhaerens</name>
    <dbReference type="NCBI Taxonomy" id="2602016"/>
    <lineage>
        <taxon>Bacteria</taxon>
        <taxon>Pseudomonadati</taxon>
        <taxon>Pseudomonadota</taxon>
        <taxon>Alphaproteobacteria</taxon>
        <taxon>Rhodospirillales</taxon>
        <taxon>Dongiaceae</taxon>
        <taxon>Hypericibacter</taxon>
    </lineage>
</organism>
<dbReference type="EMBL" id="CP042582">
    <property type="protein sequence ID" value="QEX20379.1"/>
    <property type="molecule type" value="Genomic_DNA"/>
</dbReference>
<dbReference type="KEGG" id="hadh:FRZ61_02960"/>
<sequence length="77" mass="8509">MRIRGEALMANITLSIRLGPLVHFEIVGESCEEISRALEGFERLNQTVGTMFGDLAERVYPDLEKAAETGKPRESAS</sequence>